<proteinExistence type="inferred from homology"/>
<reference evidence="7 10" key="1">
    <citation type="submission" date="2014-11" db="EMBL/GenBank/DDBJ databases">
        <authorList>
            <person name="Aslett M.A."/>
            <person name="De Silva N."/>
        </authorList>
    </citation>
    <scope>NUCLEOTIDE SEQUENCE [LARGE SCALE GENOMIC DNA]</scope>
    <source>
        <strain evidence="7 10">ATCC9714</strain>
        <strain evidence="8">UMC4404</strain>
    </source>
</reference>
<dbReference type="RefSeq" id="WP_054629263.1">
    <property type="nucleotide sequence ID" value="NZ_BDJI01000002.1"/>
</dbReference>
<keyword evidence="3" id="KW-0237">DNA synthesis</keyword>
<dbReference type="Pfam" id="PF12637">
    <property type="entry name" value="TSCPD"/>
    <property type="match status" value="1"/>
</dbReference>
<dbReference type="GeneID" id="97536995"/>
<dbReference type="OrthoDB" id="9801525at2"/>
<feature type="domain" description="TSCPD" evidence="6">
    <location>
        <begin position="7"/>
        <end position="79"/>
    </location>
</feature>
<evidence type="ECO:0000313" key="8">
    <source>
        <dbReference type="EMBL" id="CEO32794.1"/>
    </source>
</evidence>
<organism evidence="9 11">
    <name type="scientific">Paraclostridium sordellii</name>
    <name type="common">Clostridium sordellii</name>
    <dbReference type="NCBI Taxonomy" id="1505"/>
    <lineage>
        <taxon>Bacteria</taxon>
        <taxon>Bacillati</taxon>
        <taxon>Bacillota</taxon>
        <taxon>Clostridia</taxon>
        <taxon>Peptostreptococcales</taxon>
        <taxon>Peptostreptococcaceae</taxon>
        <taxon>Paraclostridium</taxon>
    </lineage>
</organism>
<dbReference type="GO" id="GO:0004748">
    <property type="term" value="F:ribonucleoside-diphosphate reductase activity, thioredoxin disulfide as acceptor"/>
    <property type="evidence" value="ECO:0007669"/>
    <property type="project" value="UniProtKB-EC"/>
</dbReference>
<dbReference type="EMBL" id="CDNY01000003">
    <property type="protein sequence ID" value="CEO32794.1"/>
    <property type="molecule type" value="Genomic_DNA"/>
</dbReference>
<dbReference type="InterPro" id="IPR023806">
    <property type="entry name" value="CHP03905"/>
</dbReference>
<dbReference type="Proteomes" id="UP000049685">
    <property type="component" value="Unassembled WGS sequence"/>
</dbReference>
<protein>
    <recommendedName>
        <fullName evidence="2">ribonucleoside-diphosphate reductase</fullName>
        <ecNumber evidence="2">1.17.4.1</ecNumber>
    </recommendedName>
</protein>
<evidence type="ECO:0000313" key="11">
    <source>
        <dbReference type="Proteomes" id="UP000049127"/>
    </source>
</evidence>
<evidence type="ECO:0000313" key="7">
    <source>
        <dbReference type="EMBL" id="CEJ73244.1"/>
    </source>
</evidence>
<evidence type="ECO:0000313" key="10">
    <source>
        <dbReference type="Proteomes" id="UP000032811"/>
    </source>
</evidence>
<evidence type="ECO:0000256" key="5">
    <source>
        <dbReference type="ARBA" id="ARBA00047754"/>
    </source>
</evidence>
<evidence type="ECO:0000256" key="2">
    <source>
        <dbReference type="ARBA" id="ARBA00012274"/>
    </source>
</evidence>
<dbReference type="InterPro" id="IPR024434">
    <property type="entry name" value="TSCPD_dom"/>
</dbReference>
<dbReference type="EC" id="1.17.4.1" evidence="2"/>
<dbReference type="EMBL" id="LN679998">
    <property type="protein sequence ID" value="CEJ73244.1"/>
    <property type="molecule type" value="Genomic_DNA"/>
</dbReference>
<evidence type="ECO:0000313" key="12">
    <source>
        <dbReference type="Proteomes" id="UP000049685"/>
    </source>
</evidence>
<comment type="similarity">
    <text evidence="1">Belongs to the ribonucleoside diphosphate reductase class-2 family.</text>
</comment>
<reference evidence="11 12" key="2">
    <citation type="submission" date="2015-01" db="EMBL/GenBank/DDBJ databases">
        <authorList>
            <person name="Aslett A.Martin."/>
            <person name="De Silva Nishadi"/>
        </authorList>
    </citation>
    <scope>NUCLEOTIDE SEQUENCE [LARGE SCALE GENOMIC DNA]</scope>
    <source>
        <strain evidence="9 11">R28058</strain>
        <strain evidence="12">UMC4404</strain>
    </source>
</reference>
<sequence>MKISYNTSGCCCSKINLEIDENKIIKNVEFIGGCAGNLIGIKSLVIGKKADEVASILEGIRCGTKNTSCPDQLSKAIKSIK</sequence>
<evidence type="ECO:0000313" key="9">
    <source>
        <dbReference type="EMBL" id="CEQ03053.1"/>
    </source>
</evidence>
<gene>
    <name evidence="7" type="ORF">ATCC9714_11321</name>
    <name evidence="9" type="ORF">R28058_07861</name>
    <name evidence="8" type="ORF">UMC4404_07741</name>
</gene>
<accession>A0A0A1S584</accession>
<evidence type="ECO:0000259" key="6">
    <source>
        <dbReference type="Pfam" id="PF12637"/>
    </source>
</evidence>
<dbReference type="KEGG" id="psor:RSJ16_06540"/>
<keyword evidence="4" id="KW-0547">Nucleotide-binding</keyword>
<keyword evidence="10" id="KW-1185">Reference proteome</keyword>
<evidence type="ECO:0000256" key="1">
    <source>
        <dbReference type="ARBA" id="ARBA00007405"/>
    </source>
</evidence>
<dbReference type="AlphaFoldDB" id="A0A0A1S584"/>
<dbReference type="EMBL" id="CEKZ01000003">
    <property type="protein sequence ID" value="CEQ03053.1"/>
    <property type="molecule type" value="Genomic_DNA"/>
</dbReference>
<dbReference type="Proteomes" id="UP000032811">
    <property type="component" value="Chromosome 1"/>
</dbReference>
<evidence type="ECO:0000256" key="3">
    <source>
        <dbReference type="ARBA" id="ARBA00022634"/>
    </source>
</evidence>
<dbReference type="Proteomes" id="UP000049127">
    <property type="component" value="Unassembled WGS sequence"/>
</dbReference>
<comment type="catalytic activity">
    <reaction evidence="5">
        <text>a 2'-deoxyribonucleoside 5'-diphosphate + [thioredoxin]-disulfide + H2O = a ribonucleoside 5'-diphosphate + [thioredoxin]-dithiol</text>
        <dbReference type="Rhea" id="RHEA:23252"/>
        <dbReference type="Rhea" id="RHEA-COMP:10698"/>
        <dbReference type="Rhea" id="RHEA-COMP:10700"/>
        <dbReference type="ChEBI" id="CHEBI:15377"/>
        <dbReference type="ChEBI" id="CHEBI:29950"/>
        <dbReference type="ChEBI" id="CHEBI:50058"/>
        <dbReference type="ChEBI" id="CHEBI:57930"/>
        <dbReference type="ChEBI" id="CHEBI:73316"/>
        <dbReference type="EC" id="1.17.4.1"/>
    </reaction>
</comment>
<dbReference type="GO" id="GO:0071897">
    <property type="term" value="P:DNA biosynthetic process"/>
    <property type="evidence" value="ECO:0007669"/>
    <property type="project" value="UniProtKB-KW"/>
</dbReference>
<name>A0A0A1S584_PARSO</name>
<dbReference type="NCBIfam" id="TIGR03905">
    <property type="entry name" value="TIGR03905_4_Cys"/>
    <property type="match status" value="1"/>
</dbReference>
<evidence type="ECO:0000256" key="4">
    <source>
        <dbReference type="ARBA" id="ARBA00022741"/>
    </source>
</evidence>
<dbReference type="GO" id="GO:0000166">
    <property type="term" value="F:nucleotide binding"/>
    <property type="evidence" value="ECO:0007669"/>
    <property type="project" value="UniProtKB-KW"/>
</dbReference>